<dbReference type="InterPro" id="IPR000182">
    <property type="entry name" value="GNAT_dom"/>
</dbReference>
<dbReference type="PROSITE" id="PS51186">
    <property type="entry name" value="GNAT"/>
    <property type="match status" value="1"/>
</dbReference>
<evidence type="ECO:0000313" key="2">
    <source>
        <dbReference type="EMBL" id="AMJ41766.1"/>
    </source>
</evidence>
<accession>A0A120MKB6</accession>
<dbReference type="PANTHER" id="PTHR37817:SF1">
    <property type="entry name" value="N-ACETYLTRANSFERASE EIS"/>
    <property type="match status" value="1"/>
</dbReference>
<dbReference type="GO" id="GO:0034069">
    <property type="term" value="F:aminoglycoside N-acetyltransferase activity"/>
    <property type="evidence" value="ECO:0007669"/>
    <property type="project" value="TreeGrafter"/>
</dbReference>
<dbReference type="PANTHER" id="PTHR37817">
    <property type="entry name" value="N-ACETYLTRANSFERASE EIS"/>
    <property type="match status" value="1"/>
</dbReference>
<dbReference type="SUPFAM" id="SSF55729">
    <property type="entry name" value="Acyl-CoA N-acyltransferases (Nat)"/>
    <property type="match status" value="1"/>
</dbReference>
<evidence type="ECO:0000313" key="4">
    <source>
        <dbReference type="Proteomes" id="UP000068026"/>
    </source>
</evidence>
<keyword evidence="4" id="KW-1185">Reference proteome</keyword>
<dbReference type="InterPro" id="IPR051554">
    <property type="entry name" value="Acetyltransferase_Eis"/>
</dbReference>
<dbReference type="Proteomes" id="UP000184204">
    <property type="component" value="Unassembled WGS sequence"/>
</dbReference>
<evidence type="ECO:0000313" key="5">
    <source>
        <dbReference type="Proteomes" id="UP000184204"/>
    </source>
</evidence>
<gene>
    <name evidence="2" type="ORF">CPRO_21860</name>
    <name evidence="3" type="ORF">SAMN02745151_01961</name>
</gene>
<name>A0A120MKB6_ANAPI</name>
<dbReference type="Proteomes" id="UP000068026">
    <property type="component" value="Chromosome"/>
</dbReference>
<reference evidence="4" key="2">
    <citation type="submission" date="2016-01" db="EMBL/GenBank/DDBJ databases">
        <authorList>
            <person name="Poehlein A."/>
            <person name="Schlien K."/>
            <person name="Gottschalk G."/>
            <person name="Buckel W."/>
            <person name="Daniel R."/>
        </authorList>
    </citation>
    <scope>NUCLEOTIDE SEQUENCE [LARGE SCALE GENOMIC DNA]</scope>
    <source>
        <strain evidence="4">X2</strain>
    </source>
</reference>
<dbReference type="Gene3D" id="3.40.630.30">
    <property type="match status" value="1"/>
</dbReference>
<reference evidence="3" key="4">
    <citation type="submission" date="2016-11" db="EMBL/GenBank/DDBJ databases">
        <authorList>
            <person name="Varghese N."/>
            <person name="Submissions S."/>
        </authorList>
    </citation>
    <scope>NUCLEOTIDE SEQUENCE</scope>
    <source>
        <strain evidence="3">DSM 1682</strain>
    </source>
</reference>
<dbReference type="InterPro" id="IPR016181">
    <property type="entry name" value="Acyl_CoA_acyltransferase"/>
</dbReference>
<dbReference type="GO" id="GO:0030649">
    <property type="term" value="P:aminoglycoside antibiotic catabolic process"/>
    <property type="evidence" value="ECO:0007669"/>
    <property type="project" value="TreeGrafter"/>
</dbReference>
<reference evidence="5" key="3">
    <citation type="submission" date="2016-11" db="EMBL/GenBank/DDBJ databases">
        <authorList>
            <person name="Jaros S."/>
            <person name="Januszkiewicz K."/>
            <person name="Wedrychowicz H."/>
        </authorList>
    </citation>
    <scope>NUCLEOTIDE SEQUENCE [LARGE SCALE GENOMIC DNA]</scope>
    <source>
        <strain evidence="5">DSM 1682</strain>
    </source>
</reference>
<feature type="domain" description="N-acetyltransferase" evidence="1">
    <location>
        <begin position="5"/>
        <end position="168"/>
    </location>
</feature>
<evidence type="ECO:0000259" key="1">
    <source>
        <dbReference type="PROSITE" id="PS51186"/>
    </source>
</evidence>
<dbReference type="RefSeq" id="WP_066051527.1">
    <property type="nucleotide sequence ID" value="NZ_CP014223.1"/>
</dbReference>
<protein>
    <submittedName>
        <fullName evidence="3">Predicted acetyltransferase</fullName>
    </submittedName>
</protein>
<dbReference type="SUPFAM" id="SSF55718">
    <property type="entry name" value="SCP-like"/>
    <property type="match status" value="1"/>
</dbReference>
<dbReference type="InterPro" id="IPR036527">
    <property type="entry name" value="SCP2_sterol-bd_dom_sf"/>
</dbReference>
<dbReference type="EMBL" id="CP014223">
    <property type="protein sequence ID" value="AMJ41766.1"/>
    <property type="molecule type" value="Genomic_DNA"/>
</dbReference>
<organism evidence="3 5">
    <name type="scientific">Anaerotignum propionicum DSM 1682</name>
    <dbReference type="NCBI Taxonomy" id="991789"/>
    <lineage>
        <taxon>Bacteria</taxon>
        <taxon>Bacillati</taxon>
        <taxon>Bacillota</taxon>
        <taxon>Clostridia</taxon>
        <taxon>Lachnospirales</taxon>
        <taxon>Anaerotignaceae</taxon>
        <taxon>Anaerotignum</taxon>
    </lineage>
</organism>
<dbReference type="OrthoDB" id="2063981at2"/>
<proteinExistence type="predicted"/>
<reference evidence="2 4" key="1">
    <citation type="journal article" date="2016" name="Genome Announc.">
        <title>Complete Genome Sequence of the Amino Acid-Fermenting Clostridium propionicum X2 (DSM 1682).</title>
        <authorList>
            <person name="Poehlein A."/>
            <person name="Schlien K."/>
            <person name="Chowdhury N.P."/>
            <person name="Gottschalk G."/>
            <person name="Buckel W."/>
            <person name="Daniel R."/>
        </authorList>
    </citation>
    <scope>NUCLEOTIDE SEQUENCE [LARGE SCALE GENOMIC DNA]</scope>
    <source>
        <strain evidence="2 4">X2</strain>
    </source>
</reference>
<evidence type="ECO:0000313" key="3">
    <source>
        <dbReference type="EMBL" id="SHE84132.1"/>
    </source>
</evidence>
<dbReference type="EMBL" id="FQUA01000008">
    <property type="protein sequence ID" value="SHE84132.1"/>
    <property type="molecule type" value="Genomic_DNA"/>
</dbReference>
<dbReference type="Pfam" id="PF13527">
    <property type="entry name" value="Acetyltransf_9"/>
    <property type="match status" value="1"/>
</dbReference>
<dbReference type="AlphaFoldDB" id="A0A120MKB6"/>
<dbReference type="KEGG" id="cpro:CPRO_21860"/>
<sequence length="366" mass="41606">MGDNEFVRVATKADAKDFYRLWQLCFGDSDAFCNWLFHNRFYPEYSVCLEKEGEILSAMQGVPYTIRVRGKDLTGAMLCGVSTHPDHRKKGYMHKIFTHEMNLLNQKGVTLVVHTPATLESYFAYGHYPVADAVYIQGNKPIEVGGEISFLDKAQWRELYPLYEKNIWRRYSGAVKRTEVEFLRKCDDYASDGGICIVLRNAAIEGYAFVYSLENEVICPEAVANHGCYDALLKEIFVFAKSRQVSVKLPPDVEVSSEWDKNVYPKGVAGVSNIGEVLKELEINCPFAVDIFDPIIVENNGIFTFKGTKTDDDPAMKVEAGQFLRVLMGYTSLDEIRPFVTILNQDGYDSIRQVLPKCKCYIIDEY</sequence>